<dbReference type="AlphaFoldDB" id="X1BG68"/>
<feature type="non-terminal residue" evidence="2">
    <location>
        <position position="84"/>
    </location>
</feature>
<evidence type="ECO:0000313" key="2">
    <source>
        <dbReference type="EMBL" id="GAG83103.1"/>
    </source>
</evidence>
<gene>
    <name evidence="2" type="ORF">S01H4_28195</name>
</gene>
<reference evidence="2" key="1">
    <citation type="journal article" date="2014" name="Front. Microbiol.">
        <title>High frequency of phylogenetically diverse reductive dehalogenase-homologous genes in deep subseafloor sedimentary metagenomes.</title>
        <authorList>
            <person name="Kawai M."/>
            <person name="Futagami T."/>
            <person name="Toyoda A."/>
            <person name="Takaki Y."/>
            <person name="Nishi S."/>
            <person name="Hori S."/>
            <person name="Arai W."/>
            <person name="Tsubouchi T."/>
            <person name="Morono Y."/>
            <person name="Uchiyama I."/>
            <person name="Ito T."/>
            <person name="Fujiyama A."/>
            <person name="Inagaki F."/>
            <person name="Takami H."/>
        </authorList>
    </citation>
    <scope>NUCLEOTIDE SEQUENCE</scope>
    <source>
        <strain evidence="2">Expedition CK06-06</strain>
    </source>
</reference>
<sequence length="84" mass="9894">METTGIKGKSKSVIEDKEFPITSYNHSYIKDLLEDKHKQKVSLPTIIKRAKQEGFYRPKKRKKKSHDREVQTDYIGQFIQHDSS</sequence>
<protein>
    <submittedName>
        <fullName evidence="2">Uncharacterized protein</fullName>
    </submittedName>
</protein>
<feature type="region of interest" description="Disordered" evidence="1">
    <location>
        <begin position="52"/>
        <end position="76"/>
    </location>
</feature>
<name>X1BG68_9ZZZZ</name>
<proteinExistence type="predicted"/>
<organism evidence="2">
    <name type="scientific">marine sediment metagenome</name>
    <dbReference type="NCBI Taxonomy" id="412755"/>
    <lineage>
        <taxon>unclassified sequences</taxon>
        <taxon>metagenomes</taxon>
        <taxon>ecological metagenomes</taxon>
    </lineage>
</organism>
<accession>X1BG68</accession>
<evidence type="ECO:0000256" key="1">
    <source>
        <dbReference type="SAM" id="MobiDB-lite"/>
    </source>
</evidence>
<dbReference type="EMBL" id="BART01013950">
    <property type="protein sequence ID" value="GAG83103.1"/>
    <property type="molecule type" value="Genomic_DNA"/>
</dbReference>
<comment type="caution">
    <text evidence="2">The sequence shown here is derived from an EMBL/GenBank/DDBJ whole genome shotgun (WGS) entry which is preliminary data.</text>
</comment>